<gene>
    <name evidence="2" type="ORF">CC86DRAFT_289388</name>
</gene>
<reference evidence="2" key="1">
    <citation type="journal article" date="2020" name="Stud. Mycol.">
        <title>101 Dothideomycetes genomes: a test case for predicting lifestyles and emergence of pathogens.</title>
        <authorList>
            <person name="Haridas S."/>
            <person name="Albert R."/>
            <person name="Binder M."/>
            <person name="Bloem J."/>
            <person name="Labutti K."/>
            <person name="Salamov A."/>
            <person name="Andreopoulos B."/>
            <person name="Baker S."/>
            <person name="Barry K."/>
            <person name="Bills G."/>
            <person name="Bluhm B."/>
            <person name="Cannon C."/>
            <person name="Castanera R."/>
            <person name="Culley D."/>
            <person name="Daum C."/>
            <person name="Ezra D."/>
            <person name="Gonzalez J."/>
            <person name="Henrissat B."/>
            <person name="Kuo A."/>
            <person name="Liang C."/>
            <person name="Lipzen A."/>
            <person name="Lutzoni F."/>
            <person name="Magnuson J."/>
            <person name="Mondo S."/>
            <person name="Nolan M."/>
            <person name="Ohm R."/>
            <person name="Pangilinan J."/>
            <person name="Park H.-J."/>
            <person name="Ramirez L."/>
            <person name="Alfaro M."/>
            <person name="Sun H."/>
            <person name="Tritt A."/>
            <person name="Yoshinaga Y."/>
            <person name="Zwiers L.-H."/>
            <person name="Turgeon B."/>
            <person name="Goodwin S."/>
            <person name="Spatafora J."/>
            <person name="Crous P."/>
            <person name="Grigoriev I."/>
        </authorList>
    </citation>
    <scope>NUCLEOTIDE SEQUENCE</scope>
    <source>
        <strain evidence="2">CBS 113818</strain>
    </source>
</reference>
<organism evidence="2 3">
    <name type="scientific">Ophiobolus disseminans</name>
    <dbReference type="NCBI Taxonomy" id="1469910"/>
    <lineage>
        <taxon>Eukaryota</taxon>
        <taxon>Fungi</taxon>
        <taxon>Dikarya</taxon>
        <taxon>Ascomycota</taxon>
        <taxon>Pezizomycotina</taxon>
        <taxon>Dothideomycetes</taxon>
        <taxon>Pleosporomycetidae</taxon>
        <taxon>Pleosporales</taxon>
        <taxon>Pleosporineae</taxon>
        <taxon>Phaeosphaeriaceae</taxon>
        <taxon>Ophiobolus</taxon>
    </lineage>
</organism>
<dbReference type="InterPro" id="IPR046539">
    <property type="entry name" value="DUF6604"/>
</dbReference>
<evidence type="ECO:0000259" key="1">
    <source>
        <dbReference type="Pfam" id="PF20253"/>
    </source>
</evidence>
<feature type="domain" description="DUF6604" evidence="1">
    <location>
        <begin position="2"/>
        <end position="108"/>
    </location>
</feature>
<dbReference type="Pfam" id="PF20253">
    <property type="entry name" value="DUF6604"/>
    <property type="match status" value="1"/>
</dbReference>
<accession>A0A6A7A437</accession>
<dbReference type="EMBL" id="MU006223">
    <property type="protein sequence ID" value="KAF2828061.1"/>
    <property type="molecule type" value="Genomic_DNA"/>
</dbReference>
<keyword evidence="3" id="KW-1185">Reference proteome</keyword>
<name>A0A6A7A437_9PLEO</name>
<dbReference type="OrthoDB" id="3793343at2759"/>
<dbReference type="Proteomes" id="UP000799424">
    <property type="component" value="Unassembled WGS sequence"/>
</dbReference>
<proteinExistence type="predicted"/>
<evidence type="ECO:0000313" key="2">
    <source>
        <dbReference type="EMBL" id="KAF2828061.1"/>
    </source>
</evidence>
<dbReference type="AlphaFoldDB" id="A0A6A7A437"/>
<feature type="non-terminal residue" evidence="2">
    <location>
        <position position="1"/>
    </location>
</feature>
<evidence type="ECO:0000313" key="3">
    <source>
        <dbReference type="Proteomes" id="UP000799424"/>
    </source>
</evidence>
<protein>
    <recommendedName>
        <fullName evidence="1">DUF6604 domain-containing protein</fullName>
    </recommendedName>
</protein>
<sequence length="110" mass="12783">TKVANWFDKAHSDHRSNKRHSYFIGILEDALVLLRPLISREEVVSEHVKIHNRFAELTVEETDSLDDLIPEVKESQLPKVNSVAIDQDDEELEDDFFFAIKAFLDDLFEV</sequence>